<evidence type="ECO:0000313" key="2">
    <source>
        <dbReference type="Proteomes" id="UP000003922"/>
    </source>
</evidence>
<comment type="caution">
    <text evidence="1">The sequence shown here is derived from an EMBL/GenBank/DDBJ whole genome shotgun (WGS) entry which is preliminary data.</text>
</comment>
<sequence length="206" mass="23805">MFFIQSPIMQTAPNYRVLLTEHKRLKSLEKNHPSGLPCTDFRKVFVFADVKYTLAYIVDKSQFEQWELTLLSECLCNSKPVYLEDGKRVDYWIPQEKVLKVTDINQPCLTDNVLDECFLMVENASKLKNLTLQVDGNAIHLLIIGIQQALFIEPQKDLSINDLILPMAVDLIKRLTKDDEALKKAYLTGFPCEYIVKARELLFPYT</sequence>
<name>Q4BUD9_CROWT</name>
<gene>
    <name evidence="1" type="ORF">CwatDRAFT_0186</name>
</gene>
<dbReference type="RefSeq" id="WP_007308630.1">
    <property type="nucleotide sequence ID" value="NZ_CP191777.1"/>
</dbReference>
<dbReference type="AlphaFoldDB" id="Q4BUD9"/>
<keyword evidence="2" id="KW-1185">Reference proteome</keyword>
<organism evidence="1 2">
    <name type="scientific">Crocosphaera watsonii WH 8501</name>
    <dbReference type="NCBI Taxonomy" id="165597"/>
    <lineage>
        <taxon>Bacteria</taxon>
        <taxon>Bacillati</taxon>
        <taxon>Cyanobacteriota</taxon>
        <taxon>Cyanophyceae</taxon>
        <taxon>Oscillatoriophycideae</taxon>
        <taxon>Chroococcales</taxon>
        <taxon>Aphanothecaceae</taxon>
        <taxon>Crocosphaera</taxon>
    </lineage>
</organism>
<reference evidence="1" key="1">
    <citation type="submission" date="2004-02" db="EMBL/GenBank/DDBJ databases">
        <authorList>
            <consortium name="DOE Joint Genome Institute"/>
        </authorList>
    </citation>
    <scope>NUCLEOTIDE SEQUENCE [LARGE SCALE GENOMIC DNA]</scope>
    <source>
        <strain evidence="1">WH 8501</strain>
    </source>
</reference>
<reference evidence="1" key="2">
    <citation type="submission" date="2005-06" db="EMBL/GenBank/DDBJ databases">
        <title>Sequencing of the draft genome and assembly of Crocosphaera watsonii WH 8501.</title>
        <authorList>
            <consortium name="US DOE Joint Genome Institute (JGI-PGF)"/>
            <person name="Copeland A."/>
            <person name="Lucas S."/>
            <person name="Lapidus A."/>
            <person name="Barry K."/>
            <person name="Detter C."/>
            <person name="Glavina T."/>
            <person name="Hammon N."/>
            <person name="Israni S."/>
            <person name="Pitluck S."/>
            <person name="Richardson P."/>
        </authorList>
    </citation>
    <scope>NUCLEOTIDE SEQUENCE [LARGE SCALE GENOMIC DNA]</scope>
    <source>
        <strain evidence="1">WH 8501</strain>
    </source>
</reference>
<dbReference type="Proteomes" id="UP000003922">
    <property type="component" value="Unassembled WGS sequence"/>
</dbReference>
<dbReference type="KEGG" id="cwa:CwatDRAFT_0186"/>
<protein>
    <submittedName>
        <fullName evidence="1">Uncharacterized protein</fullName>
    </submittedName>
</protein>
<dbReference type="EMBL" id="AADV02000289">
    <property type="protein sequence ID" value="EAM47519.1"/>
    <property type="molecule type" value="Genomic_DNA"/>
</dbReference>
<accession>Q4BUD9</accession>
<proteinExistence type="predicted"/>
<evidence type="ECO:0000313" key="1">
    <source>
        <dbReference type="EMBL" id="EAM47519.1"/>
    </source>
</evidence>
<reference evidence="1" key="3">
    <citation type="submission" date="2016-12" db="EMBL/GenBank/DDBJ databases">
        <title>Annotation of the draft genome assembly of Crocosphaera watsonii WH 8501.</title>
        <authorList>
            <consortium name="US DOE Joint Genome Institute (JGI-ORNL)"/>
            <person name="Larimer F."/>
            <person name="Land M."/>
        </authorList>
    </citation>
    <scope>NUCLEOTIDE SEQUENCE</scope>
    <source>
        <strain evidence="1">WH 8501</strain>
    </source>
</reference>